<dbReference type="SFLD" id="SFLDG01082">
    <property type="entry name" value="B12-binding_domain_containing"/>
    <property type="match status" value="1"/>
</dbReference>
<dbReference type="PROSITE" id="PS01278">
    <property type="entry name" value="MTTASE_RADICAL"/>
    <property type="match status" value="1"/>
</dbReference>
<dbReference type="SFLD" id="SFLDS00029">
    <property type="entry name" value="Radical_SAM"/>
    <property type="match status" value="1"/>
</dbReference>
<evidence type="ECO:0000256" key="6">
    <source>
        <dbReference type="HAMAP-Rule" id="MF_01251"/>
    </source>
</evidence>
<name>A0A9D1HBK5_9FLAO</name>
<dbReference type="Pfam" id="PF08497">
    <property type="entry name" value="Radical_SAM_N"/>
    <property type="match status" value="1"/>
</dbReference>
<dbReference type="GO" id="GO:0051539">
    <property type="term" value="F:4 iron, 4 sulfur cluster binding"/>
    <property type="evidence" value="ECO:0007669"/>
    <property type="project" value="UniProtKB-KW"/>
</dbReference>
<dbReference type="InterPro" id="IPR022946">
    <property type="entry name" value="UPF0313"/>
</dbReference>
<feature type="binding site" evidence="6">
    <location>
        <position position="325"/>
    </location>
    <ligand>
        <name>[4Fe-4S] cluster</name>
        <dbReference type="ChEBI" id="CHEBI:49883"/>
        <note>4Fe-4S-S-AdoMet</note>
    </ligand>
</feature>
<organism evidence="8 9">
    <name type="scientific">Candidatus Merdimorpha stercoravium</name>
    <dbReference type="NCBI Taxonomy" id="2840863"/>
    <lineage>
        <taxon>Bacteria</taxon>
        <taxon>Pseudomonadati</taxon>
        <taxon>Bacteroidota</taxon>
        <taxon>Flavobacteriia</taxon>
        <taxon>Flavobacteriales</taxon>
        <taxon>Candidatus Merdimorpha</taxon>
    </lineage>
</organism>
<evidence type="ECO:0000313" key="9">
    <source>
        <dbReference type="Proteomes" id="UP000824161"/>
    </source>
</evidence>
<protein>
    <submittedName>
        <fullName evidence="8">YgiQ family radical SAM protein</fullName>
    </submittedName>
</protein>
<dbReference type="InterPro" id="IPR007197">
    <property type="entry name" value="rSAM"/>
</dbReference>
<dbReference type="PROSITE" id="PS51918">
    <property type="entry name" value="RADICAL_SAM"/>
    <property type="match status" value="1"/>
</dbReference>
<accession>A0A9D1HBK5</accession>
<dbReference type="AlphaFoldDB" id="A0A9D1HBK5"/>
<comment type="caution">
    <text evidence="8">The sequence shown here is derived from an EMBL/GenBank/DDBJ whole genome shotgun (WGS) entry which is preliminary data.</text>
</comment>
<evidence type="ECO:0000256" key="4">
    <source>
        <dbReference type="ARBA" id="ARBA00023004"/>
    </source>
</evidence>
<evidence type="ECO:0000259" key="7">
    <source>
        <dbReference type="PROSITE" id="PS51918"/>
    </source>
</evidence>
<keyword evidence="5 6" id="KW-0411">Iron-sulfur</keyword>
<evidence type="ECO:0000256" key="1">
    <source>
        <dbReference type="ARBA" id="ARBA00022485"/>
    </source>
</evidence>
<dbReference type="GO" id="GO:0003824">
    <property type="term" value="F:catalytic activity"/>
    <property type="evidence" value="ECO:0007669"/>
    <property type="project" value="InterPro"/>
</dbReference>
<reference evidence="8" key="2">
    <citation type="journal article" date="2021" name="PeerJ">
        <title>Extensive microbial diversity within the chicken gut microbiome revealed by metagenomics and culture.</title>
        <authorList>
            <person name="Gilroy R."/>
            <person name="Ravi A."/>
            <person name="Getino M."/>
            <person name="Pursley I."/>
            <person name="Horton D.L."/>
            <person name="Alikhan N.F."/>
            <person name="Baker D."/>
            <person name="Gharbi K."/>
            <person name="Hall N."/>
            <person name="Watson M."/>
            <person name="Adriaenssens E.M."/>
            <person name="Foster-Nyarko E."/>
            <person name="Jarju S."/>
            <person name="Secka A."/>
            <person name="Antonio M."/>
            <person name="Oren A."/>
            <person name="Chaudhuri R.R."/>
            <person name="La Ragione R."/>
            <person name="Hildebrand F."/>
            <person name="Pallen M.J."/>
        </authorList>
    </citation>
    <scope>NUCLEOTIDE SEQUENCE</scope>
    <source>
        <strain evidence="8">1383</strain>
    </source>
</reference>
<dbReference type="EMBL" id="DVLY01000179">
    <property type="protein sequence ID" value="HIT98574.1"/>
    <property type="molecule type" value="Genomic_DNA"/>
</dbReference>
<keyword evidence="3 6" id="KW-0479">Metal-binding</keyword>
<dbReference type="InterPro" id="IPR020612">
    <property type="entry name" value="Methylthiotransferase_CS"/>
</dbReference>
<dbReference type="InterPro" id="IPR006638">
    <property type="entry name" value="Elp3/MiaA/NifB-like_rSAM"/>
</dbReference>
<dbReference type="InterPro" id="IPR013704">
    <property type="entry name" value="UPF0313_N"/>
</dbReference>
<dbReference type="SUPFAM" id="SSF102114">
    <property type="entry name" value="Radical SAM enzymes"/>
    <property type="match status" value="1"/>
</dbReference>
<keyword evidence="2 6" id="KW-0949">S-adenosyl-L-methionine</keyword>
<feature type="binding site" evidence="6">
    <location>
        <position position="328"/>
    </location>
    <ligand>
        <name>[4Fe-4S] cluster</name>
        <dbReference type="ChEBI" id="CHEBI:49883"/>
        <note>4Fe-4S-S-AdoMet</note>
    </ligand>
</feature>
<keyword evidence="4 6" id="KW-0408">Iron</keyword>
<feature type="binding site" evidence="6">
    <location>
        <position position="321"/>
    </location>
    <ligand>
        <name>[4Fe-4S] cluster</name>
        <dbReference type="ChEBI" id="CHEBI:49883"/>
        <note>4Fe-4S-S-AdoMet</note>
    </ligand>
</feature>
<dbReference type="InterPro" id="IPR058240">
    <property type="entry name" value="rSAM_sf"/>
</dbReference>
<reference evidence="8" key="1">
    <citation type="submission" date="2020-10" db="EMBL/GenBank/DDBJ databases">
        <authorList>
            <person name="Gilroy R."/>
        </authorList>
    </citation>
    <scope>NUCLEOTIDE SEQUENCE</scope>
    <source>
        <strain evidence="8">1383</strain>
    </source>
</reference>
<dbReference type="Proteomes" id="UP000824161">
    <property type="component" value="Unassembled WGS sequence"/>
</dbReference>
<evidence type="ECO:0000256" key="5">
    <source>
        <dbReference type="ARBA" id="ARBA00023014"/>
    </source>
</evidence>
<evidence type="ECO:0000256" key="3">
    <source>
        <dbReference type="ARBA" id="ARBA00022723"/>
    </source>
</evidence>
<dbReference type="InterPro" id="IPR023404">
    <property type="entry name" value="rSAM_horseshoe"/>
</dbReference>
<proteinExistence type="inferred from homology"/>
<dbReference type="SMART" id="SM00729">
    <property type="entry name" value="Elp3"/>
    <property type="match status" value="1"/>
</dbReference>
<comment type="cofactor">
    <cofactor evidence="6">
        <name>[4Fe-4S] cluster</name>
        <dbReference type="ChEBI" id="CHEBI:49883"/>
    </cofactor>
    <text evidence="6">Binds 1 [4Fe-4S] cluster. The cluster is coordinated with 3 cysteines and an exchangeable S-adenosyl-L-methionine.</text>
</comment>
<sequence>MDPRPQPDSQLFLPTSRKEMDRLGWDCLDVILVSGDAYVDHPSFAAAVIGRVIQAEGFRVGIIPQPDWRGDAHELCRLGRPRLFFGVSGGNMDPMVNHYTAARRRRSDDAFTPGGKSGARPDYATSVYTQTLKRLYPDVPVVIGGIEASMRRLAHYDYWQDKLLPSILTQSGADLLVYGMGEKPFRDILSLLGRGVPFASLKTIPQTAFLWQSDAPLPKNKHWEDLELPSYETCREDKQAFAQASRIIEVQSNRLHAARLAQRTGEQTVVVNPPYPPMSTAELDAVYELPFTRLPHPRYAGKGEIPAYRMIRHSITIHRGCFGGCAFCTISAHQGKFVTPRSEASVLREVERVAAMPDFRGTITDLGGPSANMYGMAGRDRSLCEKCTRPSCISPAVCANLDTSHARLRELYRRAREVKGVKHLFIGSGIRYDLLVKEFNTRGDARDMEEYLDQVVRYHVSGRLKVAPEHVSDRVLEVMRKPSFRYFHLFKQLFDRLNARAGKQQQIVPYFISSHPGSSVEDMAALAVETRAMDFRLEQVQDFTPTPMTVSTDIYYSGYHPYTLRPVFTAKKPEEKKDQNVFFFWYRPENRARIARLLARFPALRKKLLG</sequence>
<dbReference type="NCBIfam" id="TIGR03904">
    <property type="entry name" value="SAM_YgiQ"/>
    <property type="match status" value="1"/>
</dbReference>
<dbReference type="Gene3D" id="3.80.30.20">
    <property type="entry name" value="tm_1862 like domain"/>
    <property type="match status" value="1"/>
</dbReference>
<feature type="domain" description="Radical SAM core" evidence="7">
    <location>
        <begin position="307"/>
        <end position="587"/>
    </location>
</feature>
<dbReference type="PANTHER" id="PTHR32331:SF0">
    <property type="entry name" value="UPF0313 PROTEIN YGIQ"/>
    <property type="match status" value="1"/>
</dbReference>
<dbReference type="HAMAP" id="MF_01251">
    <property type="entry name" value="UPF0313"/>
    <property type="match status" value="1"/>
</dbReference>
<dbReference type="SFLD" id="SFLDG01069">
    <property type="entry name" value="UPF0313"/>
    <property type="match status" value="1"/>
</dbReference>
<dbReference type="GO" id="GO:0005506">
    <property type="term" value="F:iron ion binding"/>
    <property type="evidence" value="ECO:0007669"/>
    <property type="project" value="UniProtKB-UniRule"/>
</dbReference>
<dbReference type="PANTHER" id="PTHR32331">
    <property type="entry name" value="UPF0313 PROTEIN YGIQ"/>
    <property type="match status" value="1"/>
</dbReference>
<evidence type="ECO:0000256" key="2">
    <source>
        <dbReference type="ARBA" id="ARBA00022691"/>
    </source>
</evidence>
<keyword evidence="1 6" id="KW-0004">4Fe-4S</keyword>
<evidence type="ECO:0000313" key="8">
    <source>
        <dbReference type="EMBL" id="HIT98574.1"/>
    </source>
</evidence>
<comment type="similarity">
    <text evidence="6">Belongs to the UPF0313 family.</text>
</comment>
<gene>
    <name evidence="8" type="ORF">IAC44_07040</name>
</gene>